<dbReference type="InterPro" id="IPR015424">
    <property type="entry name" value="PyrdxlP-dep_Trfase"/>
</dbReference>
<proteinExistence type="inferred from homology"/>
<comment type="catalytic activity">
    <reaction evidence="9">
        <text>[phosphatase 2A protein]-C-terminal L-leucine methyl ester + H2O = [phosphatase 2A protein]-C-terminal L-leucine + methanol + H(+)</text>
        <dbReference type="Rhea" id="RHEA:48548"/>
        <dbReference type="Rhea" id="RHEA-COMP:12134"/>
        <dbReference type="Rhea" id="RHEA-COMP:12135"/>
        <dbReference type="ChEBI" id="CHEBI:15377"/>
        <dbReference type="ChEBI" id="CHEBI:15378"/>
        <dbReference type="ChEBI" id="CHEBI:17790"/>
        <dbReference type="ChEBI" id="CHEBI:90516"/>
        <dbReference type="ChEBI" id="CHEBI:90517"/>
        <dbReference type="EC" id="3.1.1.89"/>
    </reaction>
</comment>
<dbReference type="PANTHER" id="PTHR14189:SF0">
    <property type="entry name" value="PROTEIN PHOSPHATASE METHYLESTERASE 1"/>
    <property type="match status" value="1"/>
</dbReference>
<evidence type="ECO:0000259" key="12">
    <source>
        <dbReference type="Pfam" id="PF12697"/>
    </source>
</evidence>
<organism evidence="13 14">
    <name type="scientific">Sporothrix stenoceras</name>
    <dbReference type="NCBI Taxonomy" id="5173"/>
    <lineage>
        <taxon>Eukaryota</taxon>
        <taxon>Fungi</taxon>
        <taxon>Dikarya</taxon>
        <taxon>Ascomycota</taxon>
        <taxon>Pezizomycotina</taxon>
        <taxon>Sordariomycetes</taxon>
        <taxon>Sordariomycetidae</taxon>
        <taxon>Ophiostomatales</taxon>
        <taxon>Ophiostomataceae</taxon>
        <taxon>Sporothrix</taxon>
    </lineage>
</organism>
<comment type="caution">
    <text evidence="13">The sequence shown here is derived from an EMBL/GenBank/DDBJ whole genome shotgun (WGS) entry which is preliminary data.</text>
</comment>
<dbReference type="GO" id="GO:0051723">
    <property type="term" value="F:protein methylesterase activity"/>
    <property type="evidence" value="ECO:0007669"/>
    <property type="project" value="UniProtKB-EC"/>
</dbReference>
<dbReference type="NCBIfam" id="NF041359">
    <property type="entry name" value="GntG_guanitoxin"/>
    <property type="match status" value="1"/>
</dbReference>
<feature type="domain" description="AB hydrolase-1" evidence="12">
    <location>
        <begin position="574"/>
        <end position="868"/>
    </location>
</feature>
<accession>A0ABR3YUF3</accession>
<feature type="region of interest" description="Disordered" evidence="10">
    <location>
        <begin position="462"/>
        <end position="534"/>
    </location>
</feature>
<comment type="function">
    <text evidence="8">Demethylates proteins that have been reversibly carboxymethylated. Demethylates the phosphatase PP2A catalytic subunit.</text>
</comment>
<comment type="similarity">
    <text evidence="2">Belongs to the AB hydrolase superfamily.</text>
</comment>
<keyword evidence="7" id="KW-0663">Pyridoxal phosphate</keyword>
<feature type="region of interest" description="Disordered" evidence="10">
    <location>
        <begin position="364"/>
        <end position="445"/>
    </location>
</feature>
<dbReference type="EMBL" id="JAWCUI010000051">
    <property type="protein sequence ID" value="KAL1891599.1"/>
    <property type="molecule type" value="Genomic_DNA"/>
</dbReference>
<dbReference type="EC" id="3.1.1.89" evidence="3"/>
<dbReference type="InterPro" id="IPR023603">
    <property type="entry name" value="Low_specificity_L-TA-like"/>
</dbReference>
<feature type="domain" description="Aromatic amino acid beta-eliminating lyase/threonine aldolase" evidence="11">
    <location>
        <begin position="19"/>
        <end position="310"/>
    </location>
</feature>
<dbReference type="InterPro" id="IPR001597">
    <property type="entry name" value="ArAA_b-elim_lyase/Thr_aldolase"/>
</dbReference>
<dbReference type="Proteomes" id="UP001583186">
    <property type="component" value="Unassembled WGS sequence"/>
</dbReference>
<dbReference type="Gene3D" id="3.40.50.1820">
    <property type="entry name" value="alpha/beta hydrolase"/>
    <property type="match status" value="1"/>
</dbReference>
<name>A0ABR3YUF3_9PEZI</name>
<dbReference type="InterPro" id="IPR016812">
    <property type="entry name" value="PPase_methylesterase_euk"/>
</dbReference>
<evidence type="ECO:0000256" key="1">
    <source>
        <dbReference type="ARBA" id="ARBA00001933"/>
    </source>
</evidence>
<evidence type="ECO:0000259" key="11">
    <source>
        <dbReference type="Pfam" id="PF01212"/>
    </source>
</evidence>
<dbReference type="SUPFAM" id="SSF53474">
    <property type="entry name" value="alpha/beta-Hydrolases"/>
    <property type="match status" value="1"/>
</dbReference>
<feature type="region of interest" description="Disordered" evidence="10">
    <location>
        <begin position="740"/>
        <end position="790"/>
    </location>
</feature>
<protein>
    <recommendedName>
        <fullName evidence="4">Protein phosphatase methylesterase 1</fullName>
        <ecNumber evidence="3">3.1.1.89</ecNumber>
    </recommendedName>
</protein>
<gene>
    <name evidence="13" type="primary">PPE1</name>
    <name evidence="13" type="ORF">Sste5346_007514</name>
</gene>
<keyword evidence="14" id="KW-1185">Reference proteome</keyword>
<keyword evidence="6 13" id="KW-0378">Hydrolase</keyword>
<dbReference type="InterPro" id="IPR000073">
    <property type="entry name" value="AB_hydrolase_1"/>
</dbReference>
<dbReference type="InterPro" id="IPR029058">
    <property type="entry name" value="AB_hydrolase_fold"/>
</dbReference>
<reference evidence="13 14" key="1">
    <citation type="journal article" date="2024" name="IMA Fungus">
        <title>IMA Genome - F19 : A genome assembly and annotation guide to empower mycologists, including annotated draft genome sequences of Ceratocystis pirilliformis, Diaporthe australafricana, Fusarium ophioides, Paecilomyces lecythidis, and Sporothrix stenoceras.</title>
        <authorList>
            <person name="Aylward J."/>
            <person name="Wilson A.M."/>
            <person name="Visagie C.M."/>
            <person name="Spraker J."/>
            <person name="Barnes I."/>
            <person name="Buitendag C."/>
            <person name="Ceriani C."/>
            <person name="Del Mar Angel L."/>
            <person name="du Plessis D."/>
            <person name="Fuchs T."/>
            <person name="Gasser K."/>
            <person name="Kramer D."/>
            <person name="Li W."/>
            <person name="Munsamy K."/>
            <person name="Piso A."/>
            <person name="Price J.L."/>
            <person name="Sonnekus B."/>
            <person name="Thomas C."/>
            <person name="van der Nest A."/>
            <person name="van Dijk A."/>
            <person name="van Heerden A."/>
            <person name="van Vuuren N."/>
            <person name="Yilmaz N."/>
            <person name="Duong T.A."/>
            <person name="van der Merwe N.A."/>
            <person name="Wingfield M.J."/>
            <person name="Wingfield B.D."/>
        </authorList>
    </citation>
    <scope>NUCLEOTIDE SEQUENCE [LARGE SCALE GENOMIC DNA]</scope>
    <source>
        <strain evidence="13 14">CMW 5346</strain>
    </source>
</reference>
<evidence type="ECO:0000256" key="2">
    <source>
        <dbReference type="ARBA" id="ARBA00008645"/>
    </source>
</evidence>
<evidence type="ECO:0000256" key="8">
    <source>
        <dbReference type="ARBA" id="ARBA00024741"/>
    </source>
</evidence>
<keyword evidence="5" id="KW-0719">Serine esterase</keyword>
<comment type="cofactor">
    <cofactor evidence="1">
        <name>pyridoxal 5'-phosphate</name>
        <dbReference type="ChEBI" id="CHEBI:597326"/>
    </cofactor>
</comment>
<evidence type="ECO:0000256" key="7">
    <source>
        <dbReference type="ARBA" id="ARBA00022898"/>
    </source>
</evidence>
<feature type="compositionally biased region" description="Low complexity" evidence="10">
    <location>
        <begin position="399"/>
        <end position="441"/>
    </location>
</feature>
<evidence type="ECO:0000313" key="14">
    <source>
        <dbReference type="Proteomes" id="UP001583186"/>
    </source>
</evidence>
<feature type="compositionally biased region" description="Low complexity" evidence="10">
    <location>
        <begin position="489"/>
        <end position="500"/>
    </location>
</feature>
<evidence type="ECO:0000256" key="5">
    <source>
        <dbReference type="ARBA" id="ARBA00022487"/>
    </source>
</evidence>
<evidence type="ECO:0000256" key="10">
    <source>
        <dbReference type="SAM" id="MobiDB-lite"/>
    </source>
</evidence>
<evidence type="ECO:0000256" key="4">
    <source>
        <dbReference type="ARBA" id="ARBA00020672"/>
    </source>
</evidence>
<sequence>MAAQPETRWVGAAGAGGYDLRSDVMTTPTANMLKAIQNCTLLDDVFREDTTTIDLENHCAKLAGKEAGLLVLSGTMGNQVALRTLLKQPPHAVLCDRQSHIFKYEAGGVSSLTGAMLQVVIPKNGIYLTLEDVKANAVTGTDVHDCTTRVISLENTINGVLMPLAEVRRISEWARSHGIKMHCDGARLWEAVASGAGSLSDFAACFDTVTLCFSKGLGAPIGSVLVGSEEDIRHATWIRKSIGGGLRQAGVIAAPARVAVDETFGTGPNGEGGLLRHTHTLAKEISKMWTDRGGKLLYPVDTNMLWVDLEATGTGYNELAEQAEVEGLKIFGNRMVINYQIYQNRETVVPKLERIFTKVLEGKTATPTAEKEATSESAASGQSMTTETELETARPRHTVLPILASPSASSPPKVATASATASAISNPVPPSQQQSQSSSSSLAPTAVTVKAMSELQRRWAKAKMDAMGGNSSNSIGEEEEEVAADGRTSLDSDSASSASSMGTVVPSASQNLFARPQGTARSRGGSTGGSGGRTLEPIPWTAFFERELFLDTGDGRGIVHHAYVTSPTGSGPLFVMHHGAGSSGLSFAVVGSEIRKRLPSAGILSLDARDHGLTKAPGDLGKDLSLATLSSDLLAVIRLAQTQMHWPELPPLILVGHSLGGAVVTDLAFSGRLNTTPTSSSLLGFAVLDVVEGSAMDALQSMQTYLGTRPPGFPTLENGIEWHIRSRTIRNATSARTSVPALLVDSNAEGGKESGGADNGDKDTNSTSISEYSAPPPASPSGGDKAGTKRKPWCWRTDLGATQPFWEGWFVGLSKKFLGARGGKLLLLAGTDRLDTELTIGQMQGKYALQVFPEAGHFIHEDLPEKTALTLVDFYHRNNRGALVLPPKVSELLAQGKKV</sequence>
<dbReference type="Gene3D" id="3.40.640.10">
    <property type="entry name" value="Type I PLP-dependent aspartate aminotransferase-like (Major domain)"/>
    <property type="match status" value="1"/>
</dbReference>
<dbReference type="Pfam" id="PF01212">
    <property type="entry name" value="Beta_elim_lyase"/>
    <property type="match status" value="1"/>
</dbReference>
<evidence type="ECO:0000256" key="6">
    <source>
        <dbReference type="ARBA" id="ARBA00022801"/>
    </source>
</evidence>
<evidence type="ECO:0000256" key="3">
    <source>
        <dbReference type="ARBA" id="ARBA00013111"/>
    </source>
</evidence>
<dbReference type="PANTHER" id="PTHR14189">
    <property type="entry name" value="PROTEIN PHOSPHATASE METHYLESTERASE-1 RELATED"/>
    <property type="match status" value="1"/>
</dbReference>
<evidence type="ECO:0000256" key="9">
    <source>
        <dbReference type="ARBA" id="ARBA00049203"/>
    </source>
</evidence>
<dbReference type="InterPro" id="IPR015421">
    <property type="entry name" value="PyrdxlP-dep_Trfase_major"/>
</dbReference>
<dbReference type="Pfam" id="PF12697">
    <property type="entry name" value="Abhydrolase_6"/>
    <property type="match status" value="1"/>
</dbReference>
<dbReference type="SUPFAM" id="SSF53383">
    <property type="entry name" value="PLP-dependent transferases"/>
    <property type="match status" value="1"/>
</dbReference>
<evidence type="ECO:0000313" key="13">
    <source>
        <dbReference type="EMBL" id="KAL1891599.1"/>
    </source>
</evidence>